<evidence type="ECO:0000313" key="3">
    <source>
        <dbReference type="Proteomes" id="UP000594638"/>
    </source>
</evidence>
<dbReference type="Gramene" id="OE9A025845T1">
    <property type="protein sequence ID" value="OE9A025845C1"/>
    <property type="gene ID" value="OE9A025845"/>
</dbReference>
<name>A0A8S0SF47_OLEEU</name>
<gene>
    <name evidence="2" type="ORF">OLEA9_A025845</name>
</gene>
<evidence type="ECO:0000256" key="1">
    <source>
        <dbReference type="SAM" id="SignalP"/>
    </source>
</evidence>
<evidence type="ECO:0000313" key="2">
    <source>
        <dbReference type="EMBL" id="CAA2990565.1"/>
    </source>
</evidence>
<keyword evidence="3" id="KW-1185">Reference proteome</keyword>
<reference evidence="2 3" key="1">
    <citation type="submission" date="2019-12" db="EMBL/GenBank/DDBJ databases">
        <authorList>
            <person name="Alioto T."/>
            <person name="Alioto T."/>
            <person name="Gomez Garrido J."/>
        </authorList>
    </citation>
    <scope>NUCLEOTIDE SEQUENCE [LARGE SCALE GENOMIC DNA]</scope>
</reference>
<dbReference type="EMBL" id="CACTIH010004324">
    <property type="protein sequence ID" value="CAA2990565.1"/>
    <property type="molecule type" value="Genomic_DNA"/>
</dbReference>
<feature type="signal peptide" evidence="1">
    <location>
        <begin position="1"/>
        <end position="27"/>
    </location>
</feature>
<protein>
    <recommendedName>
        <fullName evidence="4">Secreted protein</fullName>
    </recommendedName>
</protein>
<comment type="caution">
    <text evidence="2">The sequence shown here is derived from an EMBL/GenBank/DDBJ whole genome shotgun (WGS) entry which is preliminary data.</text>
</comment>
<sequence length="102" mass="11131">MLMTPPILSVLLCRLIAMCLQMSVLLGQRVMGSRLDHQYDLKLINQRLAALVPGPTTSSATAAGRPAGAALASLLSRLPSREQQHNRLSPTVNYKVQTYDVM</sequence>
<keyword evidence="1" id="KW-0732">Signal</keyword>
<dbReference type="Proteomes" id="UP000594638">
    <property type="component" value="Unassembled WGS sequence"/>
</dbReference>
<accession>A0A8S0SF47</accession>
<evidence type="ECO:0008006" key="4">
    <source>
        <dbReference type="Google" id="ProtNLM"/>
    </source>
</evidence>
<dbReference type="AlphaFoldDB" id="A0A8S0SF47"/>
<feature type="chain" id="PRO_5035734545" description="Secreted protein" evidence="1">
    <location>
        <begin position="28"/>
        <end position="102"/>
    </location>
</feature>
<proteinExistence type="predicted"/>
<organism evidence="2 3">
    <name type="scientific">Olea europaea subsp. europaea</name>
    <dbReference type="NCBI Taxonomy" id="158383"/>
    <lineage>
        <taxon>Eukaryota</taxon>
        <taxon>Viridiplantae</taxon>
        <taxon>Streptophyta</taxon>
        <taxon>Embryophyta</taxon>
        <taxon>Tracheophyta</taxon>
        <taxon>Spermatophyta</taxon>
        <taxon>Magnoliopsida</taxon>
        <taxon>eudicotyledons</taxon>
        <taxon>Gunneridae</taxon>
        <taxon>Pentapetalae</taxon>
        <taxon>asterids</taxon>
        <taxon>lamiids</taxon>
        <taxon>Lamiales</taxon>
        <taxon>Oleaceae</taxon>
        <taxon>Oleeae</taxon>
        <taxon>Olea</taxon>
    </lineage>
</organism>